<dbReference type="PRINTS" id="PR00791">
    <property type="entry name" value="PEPDIPTASEA"/>
</dbReference>
<evidence type="ECO:0000256" key="16">
    <source>
        <dbReference type="SAM" id="SignalP"/>
    </source>
</evidence>
<keyword evidence="14" id="KW-0482">Metalloprotease</keyword>
<evidence type="ECO:0000313" key="17">
    <source>
        <dbReference type="EnsemblMetazoa" id="CLYHEMP004766.1"/>
    </source>
</evidence>
<keyword evidence="2 16" id="KW-0732">Signal</keyword>
<name>A0A7M5V757_9CNID</name>
<feature type="binding site" evidence="12">
    <location>
        <position position="367"/>
    </location>
    <ligand>
        <name>Zn(2+)</name>
        <dbReference type="ChEBI" id="CHEBI:29105"/>
        <label>2</label>
        <note>catalytic</note>
    </ligand>
</feature>
<dbReference type="GO" id="GO:0008241">
    <property type="term" value="F:peptidyl-dipeptidase activity"/>
    <property type="evidence" value="ECO:0007669"/>
    <property type="project" value="InterPro"/>
</dbReference>
<feature type="binding site" evidence="8">
    <location>
        <position position="506"/>
    </location>
    <ligand>
        <name>chloride</name>
        <dbReference type="ChEBI" id="CHEBI:17996"/>
        <label>1</label>
    </ligand>
</feature>
<evidence type="ECO:0000256" key="3">
    <source>
        <dbReference type="ARBA" id="ARBA00023157"/>
    </source>
</evidence>
<evidence type="ECO:0000256" key="15">
    <source>
        <dbReference type="SAM" id="Phobius"/>
    </source>
</evidence>
<feature type="binding site" evidence="12">
    <location>
        <position position="371"/>
    </location>
    <ligand>
        <name>Zn(2+)</name>
        <dbReference type="ChEBI" id="CHEBI:29105"/>
        <label>2</label>
        <note>catalytic</note>
    </ligand>
</feature>
<keyword evidence="3 10" id="KW-1015">Disulfide bond</keyword>
<keyword evidence="14" id="KW-0378">Hydrolase</keyword>
<dbReference type="InterPro" id="IPR001548">
    <property type="entry name" value="Peptidase_M2"/>
</dbReference>
<keyword evidence="15" id="KW-0812">Transmembrane</keyword>
<organism evidence="17 18">
    <name type="scientific">Clytia hemisphaerica</name>
    <dbReference type="NCBI Taxonomy" id="252671"/>
    <lineage>
        <taxon>Eukaryota</taxon>
        <taxon>Metazoa</taxon>
        <taxon>Cnidaria</taxon>
        <taxon>Hydrozoa</taxon>
        <taxon>Hydroidolina</taxon>
        <taxon>Leptothecata</taxon>
        <taxon>Obeliida</taxon>
        <taxon>Clytiidae</taxon>
        <taxon>Clytia</taxon>
    </lineage>
</organism>
<dbReference type="RefSeq" id="XP_066933255.1">
    <property type="nucleotide sequence ID" value="XM_067077154.1"/>
</dbReference>
<dbReference type="GO" id="GO:0004180">
    <property type="term" value="F:carboxypeptidase activity"/>
    <property type="evidence" value="ECO:0007669"/>
    <property type="project" value="UniProtKB-KW"/>
</dbReference>
<reference evidence="17" key="1">
    <citation type="submission" date="2021-01" db="UniProtKB">
        <authorList>
            <consortium name="EnsemblMetazoa"/>
        </authorList>
    </citation>
    <scope>IDENTIFICATION</scope>
</reference>
<feature type="glycosylation site" description="N-linked (GlcNAc...) asparagine" evidence="11">
    <location>
        <position position="291"/>
    </location>
</feature>
<accession>A0A7M5V757</accession>
<feature type="binding site" evidence="8">
    <location>
        <position position="205"/>
    </location>
    <ligand>
        <name>chloride</name>
        <dbReference type="ChEBI" id="CHEBI:17996"/>
        <label>1</label>
    </ligand>
</feature>
<evidence type="ECO:0000256" key="13">
    <source>
        <dbReference type="PROSITE-ProRule" id="PRU01355"/>
    </source>
</evidence>
<comment type="cofactor">
    <cofactor evidence="14">
        <name>Zn(2+)</name>
        <dbReference type="ChEBI" id="CHEBI:29105"/>
    </cofactor>
    <text evidence="14">Binds 1 zinc ion per subunit.</text>
</comment>
<feature type="disulfide bond" evidence="10">
    <location>
        <begin position="332"/>
        <end position="354"/>
    </location>
</feature>
<keyword evidence="15" id="KW-0472">Membrane</keyword>
<feature type="signal peptide" evidence="16">
    <location>
        <begin position="1"/>
        <end position="20"/>
    </location>
</feature>
<dbReference type="PROSITE" id="PS52011">
    <property type="entry name" value="PEPTIDASE_M2"/>
    <property type="match status" value="1"/>
</dbReference>
<feature type="active site" description="Proton donor 1" evidence="5">
    <location>
        <position position="497"/>
    </location>
</feature>
<dbReference type="CDD" id="cd06461">
    <property type="entry name" value="M2_ACE"/>
    <property type="match status" value="1"/>
</dbReference>
<feature type="binding site" evidence="9">
    <location>
        <position position="395"/>
    </location>
    <ligand>
        <name>Zn(2+)</name>
        <dbReference type="ChEBI" id="CHEBI:29105"/>
        <label>1</label>
        <note>catalytic</note>
    </ligand>
</feature>
<evidence type="ECO:0000256" key="14">
    <source>
        <dbReference type="RuleBase" id="RU361144"/>
    </source>
</evidence>
<comment type="caution">
    <text evidence="13">Lacks conserved residue(s) required for the propagation of feature annotation.</text>
</comment>
<feature type="active site" description="Proton acceptor 1" evidence="5">
    <location>
        <position position="368"/>
    </location>
</feature>
<dbReference type="OrthoDB" id="10029630at2759"/>
<protein>
    <recommendedName>
        <fullName evidence="14">Angiotensin-converting enzyme</fullName>
        <ecNumber evidence="14">3.4.-.-</ecNumber>
    </recommendedName>
</protein>
<dbReference type="GeneID" id="136820919"/>
<feature type="active site" description="Proton acceptor 2" evidence="7">
    <location>
        <position position="368"/>
    </location>
</feature>
<feature type="disulfide bond" evidence="10">
    <location>
        <begin position="522"/>
        <end position="534"/>
    </location>
</feature>
<dbReference type="Pfam" id="PF01401">
    <property type="entry name" value="Peptidase_M2"/>
    <property type="match status" value="1"/>
</dbReference>
<evidence type="ECO:0000256" key="4">
    <source>
        <dbReference type="ARBA" id="ARBA00023180"/>
    </source>
</evidence>
<feature type="chain" id="PRO_5029514223" description="Angiotensin-converting enzyme" evidence="16">
    <location>
        <begin position="21"/>
        <end position="643"/>
    </location>
</feature>
<feature type="binding site" evidence="9">
    <location>
        <position position="371"/>
    </location>
    <ligand>
        <name>Zn(2+)</name>
        <dbReference type="ChEBI" id="CHEBI:29105"/>
        <label>1</label>
        <note>catalytic</note>
    </ligand>
</feature>
<evidence type="ECO:0000256" key="5">
    <source>
        <dbReference type="PIRSR" id="PIRSR601548-1"/>
    </source>
</evidence>
<evidence type="ECO:0000256" key="7">
    <source>
        <dbReference type="PIRSR" id="PIRSR601548-11"/>
    </source>
</evidence>
<evidence type="ECO:0000256" key="1">
    <source>
        <dbReference type="ARBA" id="ARBA00008139"/>
    </source>
</evidence>
<evidence type="ECO:0000256" key="12">
    <source>
        <dbReference type="PIRSR" id="PIRSR601548-8"/>
    </source>
</evidence>
<dbReference type="AlphaFoldDB" id="A0A7M5V757"/>
<dbReference type="EC" id="3.4.-.-" evidence="14"/>
<feature type="active site" description="Proton donor 2" evidence="7">
    <location>
        <position position="497"/>
    </location>
</feature>
<evidence type="ECO:0000256" key="9">
    <source>
        <dbReference type="PIRSR" id="PIRSR601548-3"/>
    </source>
</evidence>
<dbReference type="PANTHER" id="PTHR10514">
    <property type="entry name" value="ANGIOTENSIN-CONVERTING ENZYME"/>
    <property type="match status" value="1"/>
</dbReference>
<keyword evidence="14" id="KW-0645">Protease</keyword>
<keyword evidence="4 6" id="KW-0325">Glycoprotein</keyword>
<keyword evidence="18" id="KW-1185">Reference proteome</keyword>
<dbReference type="GO" id="GO:0006508">
    <property type="term" value="P:proteolysis"/>
    <property type="evidence" value="ECO:0007669"/>
    <property type="project" value="UniProtKB-KW"/>
</dbReference>
<sequence>MKNVTSLTWISICILHFITAQQDAADKFLDKYNTEIIELIHNNKKLKYKTFTDSTPEHEMAFKEDEGQFNHKLKGYQKAALRINLTNVDEQSKRQLMFIRRSLTSSYDYINENIFNLKHEMQKAFQEAGMKNYQNTSINLGLGELNGIIAHLNISVEEKLDVWKGFRDSIGPKVRKDFIEFVRLKNKAARENGFADAGEFKRSSYEVDDLEEIAEKFWLELKPFYQELHAYVRFRMNQKFGDHIKKEEAMPAHLLGNMWALTWDGIFDHFKPYPNEPELDVSKALRKKLTNTTMMFKMTEDFFKSIGWPSLPSNFWENSVLSPPTDGKKVTCHPTAWDMFGKVNGEQDVRLIMCASLFHPHFTTAHHEVGHIYYALLYWNLPFQFREGANPAFHEAVGDTLSLSVQVPQHLYNVGILDEVSNSEEQDINFLLKTASDTVAFLPFAYIVDKWMWNVYNGNIKPDEMNKKWWELRLKYQGVRPPVERSEKDFDPATKYHVTADVPFIRYFFAVILQFTFHKYACKAAGHKGHLHQCSIYNSTEAGKAFGDMLKLGRSKPWPEQLKQFTGSEELSADPFLDYFAPLRKWLKKQHTKHNYPIGWDENPYGQEVKSEQVGNNGDLLMVNLVGLVLSVLFTVICVAGIR</sequence>
<dbReference type="GO" id="GO:0016020">
    <property type="term" value="C:membrane"/>
    <property type="evidence" value="ECO:0007669"/>
    <property type="project" value="InterPro"/>
</dbReference>
<dbReference type="PANTHER" id="PTHR10514:SF27">
    <property type="entry name" value="ANGIOTENSIN-CONVERTING ENZYME"/>
    <property type="match status" value="1"/>
</dbReference>
<keyword evidence="9 14" id="KW-0862">Zinc</keyword>
<proteinExistence type="inferred from homology"/>
<evidence type="ECO:0000256" key="2">
    <source>
        <dbReference type="ARBA" id="ARBA00022729"/>
    </source>
</evidence>
<dbReference type="EnsemblMetazoa" id="CLYHEMT004766.1">
    <property type="protein sequence ID" value="CLYHEMP004766.1"/>
    <property type="gene ID" value="CLYHEMG004766"/>
</dbReference>
<evidence type="ECO:0000313" key="18">
    <source>
        <dbReference type="Proteomes" id="UP000594262"/>
    </source>
</evidence>
<evidence type="ECO:0000256" key="8">
    <source>
        <dbReference type="PIRSR" id="PIRSR601548-2"/>
    </source>
</evidence>
<dbReference type="GO" id="GO:0008237">
    <property type="term" value="F:metallopeptidase activity"/>
    <property type="evidence" value="ECO:0007669"/>
    <property type="project" value="UniProtKB-KW"/>
</dbReference>
<dbReference type="Proteomes" id="UP000594262">
    <property type="component" value="Unplaced"/>
</dbReference>
<feature type="binding site" evidence="12">
    <location>
        <position position="395"/>
    </location>
    <ligand>
        <name>Zn(2+)</name>
        <dbReference type="ChEBI" id="CHEBI:29105"/>
        <label>2</label>
        <note>catalytic</note>
    </ligand>
</feature>
<feature type="binding site" evidence="9">
    <location>
        <position position="367"/>
    </location>
    <ligand>
        <name>Zn(2+)</name>
        <dbReference type="ChEBI" id="CHEBI:29105"/>
        <label>1</label>
        <note>catalytic</note>
    </ligand>
</feature>
<evidence type="ECO:0000256" key="11">
    <source>
        <dbReference type="PIRSR" id="PIRSR601548-5"/>
    </source>
</evidence>
<keyword evidence="14" id="KW-0121">Carboxypeptidase</keyword>
<evidence type="ECO:0000256" key="10">
    <source>
        <dbReference type="PIRSR" id="PIRSR601548-4"/>
    </source>
</evidence>
<keyword evidence="15" id="KW-1133">Transmembrane helix</keyword>
<evidence type="ECO:0000256" key="6">
    <source>
        <dbReference type="PIRSR" id="PIRSR601548-10"/>
    </source>
</evidence>
<dbReference type="Gene3D" id="1.10.1370.30">
    <property type="match status" value="1"/>
</dbReference>
<keyword evidence="9 14" id="KW-0479">Metal-binding</keyword>
<feature type="glycosylation site" description="N-linked (GlcNAc...) (complex) asparagine" evidence="6">
    <location>
        <position position="70"/>
    </location>
</feature>
<dbReference type="SUPFAM" id="SSF55486">
    <property type="entry name" value="Metalloproteases ('zincins'), catalytic domain"/>
    <property type="match status" value="1"/>
</dbReference>
<dbReference type="GO" id="GO:0046872">
    <property type="term" value="F:metal ion binding"/>
    <property type="evidence" value="ECO:0007669"/>
    <property type="project" value="UniProtKB-KW"/>
</dbReference>
<comment type="similarity">
    <text evidence="1 13 14">Belongs to the peptidase M2 family.</text>
</comment>
<dbReference type="FunFam" id="1.10.1370.30:FF:000005">
    <property type="entry name" value="Angiotensin-converting enzyme"/>
    <property type="match status" value="1"/>
</dbReference>
<feature type="transmembrane region" description="Helical" evidence="15">
    <location>
        <begin position="620"/>
        <end position="642"/>
    </location>
</feature>